<keyword evidence="6 12" id="KW-0560">Oxidoreductase</keyword>
<dbReference type="PROSITE" id="PS51085">
    <property type="entry name" value="2FE2S_FER_2"/>
    <property type="match status" value="1"/>
</dbReference>
<dbReference type="PANTHER" id="PTHR47354:SF8">
    <property type="entry name" value="1,2-PHENYLACETYL-COA EPOXIDASE, SUBUNIT E"/>
    <property type="match status" value="1"/>
</dbReference>
<keyword evidence="3" id="KW-0001">2Fe-2S</keyword>
<dbReference type="InterPro" id="IPR012675">
    <property type="entry name" value="Beta-grasp_dom_sf"/>
</dbReference>
<dbReference type="AlphaFoldDB" id="A0A4P6X1S5"/>
<sequence length="369" mass="40063">MSTAAARFHDLTVSRIDPEAAGAVAVSLAIPEALRDTFAFEPGQFLTLRANIGGQDVRRSYSISSPRSRLATHGEVTLGIRPVEGGVFSNWAATQLRSGDTLRVMPPDGRFTIHKPRAIHRVGFAAGSGITPILSIMASTLEESPDAKFTLVYGNRRMASVMFNEALQDLKDRYPGRLTLIHVLSRQAQEVPLLEGRIDGDKVREIIGALLPVGSMDEVFVCGPEAMIEATEKALLDAGVRPDRIHTERFTSPTLEALPAAQRQAAVLGHPAVRTDGEVALTVVLDGKPHQLRMGKDEHVLDVALNAGLDLPWSCRGGVCCTCRAKVMEGAVTMDKNFTLEPWETEKGFVLSCQARPTTDTLVVSYDER</sequence>
<dbReference type="InterPro" id="IPR001041">
    <property type="entry name" value="2Fe-2S_ferredoxin-type"/>
</dbReference>
<dbReference type="CDD" id="cd00207">
    <property type="entry name" value="fer2"/>
    <property type="match status" value="1"/>
</dbReference>
<dbReference type="SUPFAM" id="SSF54292">
    <property type="entry name" value="2Fe-2S ferredoxin-like"/>
    <property type="match status" value="1"/>
</dbReference>
<dbReference type="EMBL" id="CP037867">
    <property type="protein sequence ID" value="QBM30167.1"/>
    <property type="molecule type" value="Genomic_DNA"/>
</dbReference>
<protein>
    <submittedName>
        <fullName evidence="12">1,2-phenylacetyl-CoA epoxidase, subunit E</fullName>
        <ecNumber evidence="12">1.-.-.-</ecNumber>
    </submittedName>
</protein>
<dbReference type="InterPro" id="IPR001433">
    <property type="entry name" value="OxRdtase_FAD/NAD-bd"/>
</dbReference>
<evidence type="ECO:0000256" key="3">
    <source>
        <dbReference type="ARBA" id="ARBA00022714"/>
    </source>
</evidence>
<evidence type="ECO:0000259" key="11">
    <source>
        <dbReference type="PROSITE" id="PS51384"/>
    </source>
</evidence>
<dbReference type="EC" id="1.-.-.-" evidence="12"/>
<dbReference type="Pfam" id="PF00175">
    <property type="entry name" value="NAD_binding_1"/>
    <property type="match status" value="1"/>
</dbReference>
<keyword evidence="5" id="KW-0274">FAD</keyword>
<name>A0A4P6X1S5_HYDPS</name>
<organism evidence="12 13">
    <name type="scientific">Hydrogenophaga pseudoflava</name>
    <name type="common">Pseudomonas carboxydoflava</name>
    <dbReference type="NCBI Taxonomy" id="47421"/>
    <lineage>
        <taxon>Bacteria</taxon>
        <taxon>Pseudomonadati</taxon>
        <taxon>Pseudomonadota</taxon>
        <taxon>Betaproteobacteria</taxon>
        <taxon>Burkholderiales</taxon>
        <taxon>Comamonadaceae</taxon>
        <taxon>Hydrogenophaga</taxon>
    </lineage>
</organism>
<dbReference type="GO" id="GO:0051537">
    <property type="term" value="F:2 iron, 2 sulfur cluster binding"/>
    <property type="evidence" value="ECO:0007669"/>
    <property type="project" value="UniProtKB-KW"/>
</dbReference>
<evidence type="ECO:0000256" key="2">
    <source>
        <dbReference type="ARBA" id="ARBA00022630"/>
    </source>
</evidence>
<feature type="domain" description="FAD-binding FR-type" evidence="11">
    <location>
        <begin position="6"/>
        <end position="114"/>
    </location>
</feature>
<keyword evidence="7" id="KW-0408">Iron</keyword>
<evidence type="ECO:0000256" key="6">
    <source>
        <dbReference type="ARBA" id="ARBA00023002"/>
    </source>
</evidence>
<keyword evidence="2" id="KW-0285">Flavoprotein</keyword>
<evidence type="ECO:0000256" key="9">
    <source>
        <dbReference type="ARBA" id="ARBA00034078"/>
    </source>
</evidence>
<accession>A0A4P6X1S5</accession>
<evidence type="ECO:0000259" key="10">
    <source>
        <dbReference type="PROSITE" id="PS51085"/>
    </source>
</evidence>
<dbReference type="Gene3D" id="3.10.20.30">
    <property type="match status" value="1"/>
</dbReference>
<dbReference type="InterPro" id="IPR017938">
    <property type="entry name" value="Riboflavin_synthase-like_b-brl"/>
</dbReference>
<dbReference type="PANTHER" id="PTHR47354">
    <property type="entry name" value="NADH OXIDOREDUCTASE HCR"/>
    <property type="match status" value="1"/>
</dbReference>
<dbReference type="SUPFAM" id="SSF63380">
    <property type="entry name" value="Riboflavin synthase domain-like"/>
    <property type="match status" value="1"/>
</dbReference>
<dbReference type="PRINTS" id="PR00371">
    <property type="entry name" value="FPNCR"/>
</dbReference>
<dbReference type="PROSITE" id="PS51384">
    <property type="entry name" value="FAD_FR"/>
    <property type="match status" value="1"/>
</dbReference>
<comment type="cofactor">
    <cofactor evidence="9">
        <name>[2Fe-2S] cluster</name>
        <dbReference type="ChEBI" id="CHEBI:190135"/>
    </cofactor>
</comment>
<gene>
    <name evidence="12" type="primary">paaE</name>
    <name evidence="12" type="ORF">HPF_20910</name>
</gene>
<dbReference type="SUPFAM" id="SSF52343">
    <property type="entry name" value="Ferredoxin reductase-like, C-terminal NADP-linked domain"/>
    <property type="match status" value="1"/>
</dbReference>
<dbReference type="Gene3D" id="3.40.50.80">
    <property type="entry name" value="Nucleotide-binding domain of ferredoxin-NADP reductase (FNR) module"/>
    <property type="match status" value="1"/>
</dbReference>
<dbReference type="GO" id="GO:0046872">
    <property type="term" value="F:metal ion binding"/>
    <property type="evidence" value="ECO:0007669"/>
    <property type="project" value="UniProtKB-KW"/>
</dbReference>
<dbReference type="InterPro" id="IPR001709">
    <property type="entry name" value="Flavoprot_Pyr_Nucl_cyt_Rdtase"/>
</dbReference>
<dbReference type="InterPro" id="IPR036010">
    <property type="entry name" value="2Fe-2S_ferredoxin-like_sf"/>
</dbReference>
<evidence type="ECO:0000313" key="13">
    <source>
        <dbReference type="Proteomes" id="UP000293912"/>
    </source>
</evidence>
<dbReference type="Pfam" id="PF00111">
    <property type="entry name" value="Fer2"/>
    <property type="match status" value="1"/>
</dbReference>
<evidence type="ECO:0000256" key="1">
    <source>
        <dbReference type="ARBA" id="ARBA00001974"/>
    </source>
</evidence>
<keyword evidence="8" id="KW-0411">Iron-sulfur</keyword>
<dbReference type="RefSeq" id="WP_133157735.1">
    <property type="nucleotide sequence ID" value="NZ_CP037867.1"/>
</dbReference>
<keyword evidence="4" id="KW-0479">Metal-binding</keyword>
<dbReference type="Proteomes" id="UP000293912">
    <property type="component" value="Chromosome"/>
</dbReference>
<dbReference type="Gene3D" id="2.40.30.10">
    <property type="entry name" value="Translation factors"/>
    <property type="match status" value="1"/>
</dbReference>
<dbReference type="InterPro" id="IPR017927">
    <property type="entry name" value="FAD-bd_FR_type"/>
</dbReference>
<feature type="domain" description="2Fe-2S ferredoxin-type" evidence="10">
    <location>
        <begin position="279"/>
        <end position="369"/>
    </location>
</feature>
<dbReference type="KEGG" id="hpse:HPF_20910"/>
<proteinExistence type="predicted"/>
<comment type="cofactor">
    <cofactor evidence="1">
        <name>FAD</name>
        <dbReference type="ChEBI" id="CHEBI:57692"/>
    </cofactor>
</comment>
<dbReference type="Pfam" id="PF00970">
    <property type="entry name" value="FAD_binding_6"/>
    <property type="match status" value="1"/>
</dbReference>
<dbReference type="CDD" id="cd06214">
    <property type="entry name" value="PA_degradation_oxidoreductase_like"/>
    <property type="match status" value="1"/>
</dbReference>
<evidence type="ECO:0000256" key="4">
    <source>
        <dbReference type="ARBA" id="ARBA00022723"/>
    </source>
</evidence>
<dbReference type="GO" id="GO:0016491">
    <property type="term" value="F:oxidoreductase activity"/>
    <property type="evidence" value="ECO:0007669"/>
    <property type="project" value="UniProtKB-KW"/>
</dbReference>
<dbReference type="PRINTS" id="PR00410">
    <property type="entry name" value="PHEHYDRXLASE"/>
</dbReference>
<dbReference type="InterPro" id="IPR039261">
    <property type="entry name" value="FNR_nucleotide-bd"/>
</dbReference>
<evidence type="ECO:0000256" key="5">
    <source>
        <dbReference type="ARBA" id="ARBA00022827"/>
    </source>
</evidence>
<dbReference type="InterPro" id="IPR008333">
    <property type="entry name" value="Cbr1-like_FAD-bd_dom"/>
</dbReference>
<dbReference type="InterPro" id="IPR050415">
    <property type="entry name" value="MRET"/>
</dbReference>
<dbReference type="GO" id="GO:0050660">
    <property type="term" value="F:flavin adenine dinucleotide binding"/>
    <property type="evidence" value="ECO:0007669"/>
    <property type="project" value="TreeGrafter"/>
</dbReference>
<keyword evidence="13" id="KW-1185">Reference proteome</keyword>
<evidence type="ECO:0000313" key="12">
    <source>
        <dbReference type="EMBL" id="QBM30167.1"/>
    </source>
</evidence>
<evidence type="ECO:0000256" key="7">
    <source>
        <dbReference type="ARBA" id="ARBA00023004"/>
    </source>
</evidence>
<reference evidence="12 13" key="1">
    <citation type="submission" date="2019-03" db="EMBL/GenBank/DDBJ databases">
        <authorList>
            <person name="Sebastian G."/>
            <person name="Baumann P."/>
            <person name="Ruckert C."/>
            <person name="Kalinowski J."/>
            <person name="Nebel B."/>
            <person name="Takors R."/>
            <person name="Blombach B."/>
        </authorList>
    </citation>
    <scope>NUCLEOTIDE SEQUENCE [LARGE SCALE GENOMIC DNA]</scope>
    <source>
        <strain evidence="12 13">DSM 1084</strain>
    </source>
</reference>
<evidence type="ECO:0000256" key="8">
    <source>
        <dbReference type="ARBA" id="ARBA00023014"/>
    </source>
</evidence>